<organism evidence="2 3">
    <name type="scientific">Ganoderma sinense ZZ0214-1</name>
    <dbReference type="NCBI Taxonomy" id="1077348"/>
    <lineage>
        <taxon>Eukaryota</taxon>
        <taxon>Fungi</taxon>
        <taxon>Dikarya</taxon>
        <taxon>Basidiomycota</taxon>
        <taxon>Agaricomycotina</taxon>
        <taxon>Agaricomycetes</taxon>
        <taxon>Polyporales</taxon>
        <taxon>Polyporaceae</taxon>
        <taxon>Ganoderma</taxon>
    </lineage>
</organism>
<protein>
    <submittedName>
        <fullName evidence="2">Uncharacterized protein</fullName>
    </submittedName>
</protein>
<reference evidence="2 3" key="1">
    <citation type="journal article" date="2015" name="Sci. Rep.">
        <title>Chromosome-level genome map provides insights into diverse defense mechanisms in the medicinal fungus Ganoderma sinense.</title>
        <authorList>
            <person name="Zhu Y."/>
            <person name="Xu J."/>
            <person name="Sun C."/>
            <person name="Zhou S."/>
            <person name="Xu H."/>
            <person name="Nelson D.R."/>
            <person name="Qian J."/>
            <person name="Song J."/>
            <person name="Luo H."/>
            <person name="Xiang L."/>
            <person name="Li Y."/>
            <person name="Xu Z."/>
            <person name="Ji A."/>
            <person name="Wang L."/>
            <person name="Lu S."/>
            <person name="Hayward A."/>
            <person name="Sun W."/>
            <person name="Li X."/>
            <person name="Schwartz D.C."/>
            <person name="Wang Y."/>
            <person name="Chen S."/>
        </authorList>
    </citation>
    <scope>NUCLEOTIDE SEQUENCE [LARGE SCALE GENOMIC DNA]</scope>
    <source>
        <strain evidence="2 3">ZZ0214-1</strain>
    </source>
</reference>
<comment type="caution">
    <text evidence="2">The sequence shown here is derived from an EMBL/GenBank/DDBJ whole genome shotgun (WGS) entry which is preliminary data.</text>
</comment>
<dbReference type="Proteomes" id="UP000230002">
    <property type="component" value="Unassembled WGS sequence"/>
</dbReference>
<proteinExistence type="predicted"/>
<feature type="region of interest" description="Disordered" evidence="1">
    <location>
        <begin position="58"/>
        <end position="86"/>
    </location>
</feature>
<evidence type="ECO:0000313" key="3">
    <source>
        <dbReference type="Proteomes" id="UP000230002"/>
    </source>
</evidence>
<evidence type="ECO:0000256" key="1">
    <source>
        <dbReference type="SAM" id="MobiDB-lite"/>
    </source>
</evidence>
<dbReference type="EMBL" id="AYKW01000056">
    <property type="protein sequence ID" value="PIL25268.1"/>
    <property type="molecule type" value="Genomic_DNA"/>
</dbReference>
<feature type="region of interest" description="Disordered" evidence="1">
    <location>
        <begin position="1"/>
        <end position="30"/>
    </location>
</feature>
<evidence type="ECO:0000313" key="2">
    <source>
        <dbReference type="EMBL" id="PIL25268.1"/>
    </source>
</evidence>
<keyword evidence="3" id="KW-1185">Reference proteome</keyword>
<name>A0A2G8RVA8_9APHY</name>
<dbReference type="AlphaFoldDB" id="A0A2G8RVA8"/>
<sequence length="149" mass="17002">MSTAHDPPTTPELKVFLDEPSTRPSSSPPPTVWMNDFAGSWWCNDRFFEVYQGCFIPRSPNSRDSSHSSPTPFEHHRETMEPTNARPAPQLYACSTAPMYNDNTVYHDTVERYPPTGSRMSDSECATQFEGDDHIDWFIPPMVFEPIDP</sequence>
<accession>A0A2G8RVA8</accession>
<feature type="compositionally biased region" description="Low complexity" evidence="1">
    <location>
        <begin position="58"/>
        <end position="72"/>
    </location>
</feature>
<gene>
    <name evidence="2" type="ORF">GSI_13157</name>
</gene>